<protein>
    <submittedName>
        <fullName evidence="1">Uncharacterized protein</fullName>
    </submittedName>
</protein>
<dbReference type="EMBL" id="QGHT01000003">
    <property type="protein sequence ID" value="PWT43299.1"/>
    <property type="molecule type" value="Genomic_DNA"/>
</dbReference>
<gene>
    <name evidence="1" type="ORF">DKZ22_01575</name>
</gene>
<reference evidence="1 2" key="1">
    <citation type="journal article" date="2018" name="Front. Microbiol.">
        <title>Comparative Genomics of the Herbivore Gut Symbiont Lactobacillus reuteri Reveals Genetic Diversity and Lifestyle Adaptation.</title>
        <authorList>
            <person name="Zhao J."/>
        </authorList>
    </citation>
    <scope>NUCLEOTIDE SEQUENCE [LARGE SCALE GENOMIC DNA]</scope>
    <source>
        <strain evidence="1 2">LR10</strain>
    </source>
</reference>
<dbReference type="RefSeq" id="WP_109956838.1">
    <property type="nucleotide sequence ID" value="NZ_QGHP01000090.1"/>
</dbReference>
<evidence type="ECO:0000313" key="1">
    <source>
        <dbReference type="EMBL" id="PWT43299.1"/>
    </source>
</evidence>
<sequence length="82" mass="9204">MIECYLIVNGRSDGHVMLPSVPNRGDIVSLGDHKAPRYLVHRVEYLNNSDTVNLHVQKFANETSCCVAVNGYRNDNGFVKEL</sequence>
<accession>A0A855XSH6</accession>
<comment type="caution">
    <text evidence="1">The sequence shown here is derived from an EMBL/GenBank/DDBJ whole genome shotgun (WGS) entry which is preliminary data.</text>
</comment>
<dbReference type="Proteomes" id="UP000245980">
    <property type="component" value="Unassembled WGS sequence"/>
</dbReference>
<organism evidence="1 2">
    <name type="scientific">Limosilactobacillus reuteri</name>
    <name type="common">Lactobacillus reuteri</name>
    <dbReference type="NCBI Taxonomy" id="1598"/>
    <lineage>
        <taxon>Bacteria</taxon>
        <taxon>Bacillati</taxon>
        <taxon>Bacillota</taxon>
        <taxon>Bacilli</taxon>
        <taxon>Lactobacillales</taxon>
        <taxon>Lactobacillaceae</taxon>
        <taxon>Limosilactobacillus</taxon>
    </lineage>
</organism>
<proteinExistence type="predicted"/>
<name>A0A855XSH6_LIMRT</name>
<dbReference type="AlphaFoldDB" id="A0A855XSH6"/>
<evidence type="ECO:0000313" key="2">
    <source>
        <dbReference type="Proteomes" id="UP000245980"/>
    </source>
</evidence>